<organism evidence="4 5">
    <name type="scientific">Reinekea forsetii</name>
    <dbReference type="NCBI Taxonomy" id="1336806"/>
    <lineage>
        <taxon>Bacteria</taxon>
        <taxon>Pseudomonadati</taxon>
        <taxon>Pseudomonadota</taxon>
        <taxon>Gammaproteobacteria</taxon>
        <taxon>Oceanospirillales</taxon>
        <taxon>Saccharospirillaceae</taxon>
        <taxon>Reinekea</taxon>
    </lineage>
</organism>
<dbReference type="EMBL" id="CP011797">
    <property type="protein sequence ID" value="ATX77850.1"/>
    <property type="molecule type" value="Genomic_DNA"/>
</dbReference>
<accession>A0A2K8KSY9</accession>
<keyword evidence="5" id="KW-1185">Reference proteome</keyword>
<dbReference type="SUPFAM" id="SSF52540">
    <property type="entry name" value="P-loop containing nucleoside triphosphate hydrolases"/>
    <property type="match status" value="1"/>
</dbReference>
<proteinExistence type="predicted"/>
<name>A0A2K8KSY9_9GAMM</name>
<evidence type="ECO:0000259" key="3">
    <source>
        <dbReference type="Pfam" id="PF01926"/>
    </source>
</evidence>
<dbReference type="GO" id="GO:0002098">
    <property type="term" value="P:tRNA wobble uridine modification"/>
    <property type="evidence" value="ECO:0007669"/>
    <property type="project" value="TreeGrafter"/>
</dbReference>
<sequence>MAIGMVIPFMILAGFGTVALVQQGYSLEFLGLITGCTVLVYGVFWFWSRQHKTDFSLEADAALVIASADWSEFDNEVWRQLNQGISNQLTEPLAWDGLVEQGLVLMQQTAQHYGKAPYSFTVPESLKLIEEISRRYRILLKDNVPMIEKLTIGHFKYGFEQKQNLAKGSQVYRYASYLYRALRLVNPVSAVAAEVRKVVFDEFIKRIGAESQVRLKRALMQEVVSVSIDLYSGRFSVDDADLGQSRAALVDQQRPVLELEPLRVGLVGQVSAGKSSLVNALSLDLAAEVDLLPTTQAARVYSCRIEGHDALHLIDLPGLDGQAKTTELLVQEIQQCDLIIWVLKASQPSRQLDLDFQRALTAYYQADKQRSRKRPPILALLNQVDLLNPVEHWQPPYDLNQPDSAKAKTINEALAYNRELLGFANLLPLSVSAQREHFNLPAVHQQLDHYYSQGLQTQLNRRRQEGRGNVNLSEQWSRLGRAGKSLFGVMANSATPPDRHR</sequence>
<dbReference type="GO" id="GO:0005829">
    <property type="term" value="C:cytosol"/>
    <property type="evidence" value="ECO:0007669"/>
    <property type="project" value="TreeGrafter"/>
</dbReference>
<feature type="transmembrane region" description="Helical" evidence="2">
    <location>
        <begin position="6"/>
        <end position="22"/>
    </location>
</feature>
<dbReference type="InterPro" id="IPR006073">
    <property type="entry name" value="GTP-bd"/>
</dbReference>
<dbReference type="Proteomes" id="UP000229757">
    <property type="component" value="Chromosome"/>
</dbReference>
<keyword evidence="2" id="KW-0812">Transmembrane</keyword>
<protein>
    <submittedName>
        <fullName evidence="4">50S ribosome-binding protein GTP-binding protein family protein</fullName>
    </submittedName>
</protein>
<dbReference type="GO" id="GO:0030488">
    <property type="term" value="P:tRNA methylation"/>
    <property type="evidence" value="ECO:0007669"/>
    <property type="project" value="TreeGrafter"/>
</dbReference>
<feature type="transmembrane region" description="Helical" evidence="2">
    <location>
        <begin position="29"/>
        <end position="47"/>
    </location>
</feature>
<dbReference type="InterPro" id="IPR027417">
    <property type="entry name" value="P-loop_NTPase"/>
</dbReference>
<evidence type="ECO:0000313" key="5">
    <source>
        <dbReference type="Proteomes" id="UP000229757"/>
    </source>
</evidence>
<dbReference type="CDD" id="cd00882">
    <property type="entry name" value="Ras_like_GTPase"/>
    <property type="match status" value="1"/>
</dbReference>
<dbReference type="KEGG" id="rfo:REIFOR_02727"/>
<dbReference type="AlphaFoldDB" id="A0A2K8KSY9"/>
<evidence type="ECO:0000313" key="4">
    <source>
        <dbReference type="EMBL" id="ATX77850.1"/>
    </source>
</evidence>
<evidence type="ECO:0000256" key="1">
    <source>
        <dbReference type="ARBA" id="ARBA00022490"/>
    </source>
</evidence>
<reference evidence="4 5" key="1">
    <citation type="journal article" date="2017" name="Environ. Microbiol.">
        <title>Genomic and physiological analyses of 'Reinekea forsetii' reveal a versatile opportunistic lifestyle during spring algae blooms.</title>
        <authorList>
            <person name="Avci B."/>
            <person name="Hahnke R.L."/>
            <person name="Chafee M."/>
            <person name="Fischer T."/>
            <person name="Gruber-Vodicka H."/>
            <person name="Tegetmeyer H.E."/>
            <person name="Harder J."/>
            <person name="Fuchs B.M."/>
            <person name="Amann R.I."/>
            <person name="Teeling H."/>
        </authorList>
    </citation>
    <scope>NUCLEOTIDE SEQUENCE [LARGE SCALE GENOMIC DNA]</scope>
    <source>
        <strain evidence="4 5">Hel1_31_D35</strain>
    </source>
</reference>
<gene>
    <name evidence="4" type="ORF">REIFOR_02727</name>
</gene>
<keyword evidence="1" id="KW-0963">Cytoplasm</keyword>
<feature type="domain" description="G" evidence="3">
    <location>
        <begin position="263"/>
        <end position="361"/>
    </location>
</feature>
<keyword evidence="2" id="KW-1133">Transmembrane helix</keyword>
<evidence type="ECO:0000256" key="2">
    <source>
        <dbReference type="SAM" id="Phobius"/>
    </source>
</evidence>
<dbReference type="PANTHER" id="PTHR42714">
    <property type="entry name" value="TRNA MODIFICATION GTPASE GTPBP3"/>
    <property type="match status" value="1"/>
</dbReference>
<dbReference type="Gene3D" id="3.40.50.300">
    <property type="entry name" value="P-loop containing nucleotide triphosphate hydrolases"/>
    <property type="match status" value="1"/>
</dbReference>
<dbReference type="PANTHER" id="PTHR42714:SF2">
    <property type="entry name" value="TRNA MODIFICATION GTPASE GTPBP3, MITOCHONDRIAL"/>
    <property type="match status" value="1"/>
</dbReference>
<keyword evidence="2" id="KW-0472">Membrane</keyword>
<dbReference type="Pfam" id="PF01926">
    <property type="entry name" value="MMR_HSR1"/>
    <property type="match status" value="1"/>
</dbReference>
<dbReference type="GO" id="GO:0005525">
    <property type="term" value="F:GTP binding"/>
    <property type="evidence" value="ECO:0007669"/>
    <property type="project" value="InterPro"/>
</dbReference>